<keyword evidence="1" id="KW-0812">Transmembrane</keyword>
<accession>A0A437R321</accession>
<keyword evidence="1" id="KW-1133">Transmembrane helix</keyword>
<keyword evidence="4" id="KW-1185">Reference proteome</keyword>
<evidence type="ECO:0000259" key="2">
    <source>
        <dbReference type="Pfam" id="PF02698"/>
    </source>
</evidence>
<evidence type="ECO:0000313" key="3">
    <source>
        <dbReference type="EMBL" id="RVU41122.1"/>
    </source>
</evidence>
<dbReference type="GO" id="GO:0000270">
    <property type="term" value="P:peptidoglycan metabolic process"/>
    <property type="evidence" value="ECO:0007669"/>
    <property type="project" value="TreeGrafter"/>
</dbReference>
<feature type="domain" description="DUF218" evidence="2">
    <location>
        <begin position="107"/>
        <end position="268"/>
    </location>
</feature>
<organism evidence="3 4">
    <name type="scientific">Rheinheimera riviphila</name>
    <dbReference type="NCBI Taxonomy" id="1834037"/>
    <lineage>
        <taxon>Bacteria</taxon>
        <taxon>Pseudomonadati</taxon>
        <taxon>Pseudomonadota</taxon>
        <taxon>Gammaproteobacteria</taxon>
        <taxon>Chromatiales</taxon>
        <taxon>Chromatiaceae</taxon>
        <taxon>Rheinheimera</taxon>
    </lineage>
</organism>
<evidence type="ECO:0000313" key="4">
    <source>
        <dbReference type="Proteomes" id="UP000283077"/>
    </source>
</evidence>
<dbReference type="GO" id="GO:0043164">
    <property type="term" value="P:Gram-negative-bacterium-type cell wall biogenesis"/>
    <property type="evidence" value="ECO:0007669"/>
    <property type="project" value="TreeGrafter"/>
</dbReference>
<evidence type="ECO:0000256" key="1">
    <source>
        <dbReference type="SAM" id="Phobius"/>
    </source>
</evidence>
<sequence>MLSKLRSVCFLVIGFSHKVMEFPVKLLLTPVMIIWALLLFTVLQQWRAQRRLPRAATVTFLLFWLFCTKPVVDQLAKPLELAYPAFAAASSTTSAATTSAKPALAHILVLGCNHQDSSFLPLTSKAEPCTLARLSEGIRLWHLYPEAVLHVSGHIAERSQSHTEFARQYAIAMGVAPAKIVSHSEASNTKGEVQSFIAAIDQQPAVVVTSAMHMPRTCNWFAHYGGRVIAAPTDFYVRRLTGDIGWQGWLPSAQSLHALSYVFYEYMGLVQQYIQRMTDHNTAPTTAVGCMSARS</sequence>
<dbReference type="InterPro" id="IPR003848">
    <property type="entry name" value="DUF218"/>
</dbReference>
<gene>
    <name evidence="3" type="ORF">EOE67_02645</name>
</gene>
<dbReference type="OrthoDB" id="9809813at2"/>
<protein>
    <recommendedName>
        <fullName evidence="2">DUF218 domain-containing protein</fullName>
    </recommendedName>
</protein>
<proteinExistence type="predicted"/>
<name>A0A437R321_9GAMM</name>
<dbReference type="CDD" id="cd06259">
    <property type="entry name" value="YdcF-like"/>
    <property type="match status" value="1"/>
</dbReference>
<keyword evidence="1" id="KW-0472">Membrane</keyword>
<dbReference type="PANTHER" id="PTHR30336">
    <property type="entry name" value="INNER MEMBRANE PROTEIN, PROBABLE PERMEASE"/>
    <property type="match status" value="1"/>
</dbReference>
<dbReference type="Proteomes" id="UP000283077">
    <property type="component" value="Unassembled WGS sequence"/>
</dbReference>
<reference evidence="3 4" key="1">
    <citation type="submission" date="2019-01" db="EMBL/GenBank/DDBJ databases">
        <authorList>
            <person name="Chen W.-M."/>
        </authorList>
    </citation>
    <scope>NUCLEOTIDE SEQUENCE [LARGE SCALE GENOMIC DNA]</scope>
    <source>
        <strain evidence="3 4">KYPC3</strain>
    </source>
</reference>
<dbReference type="Pfam" id="PF02698">
    <property type="entry name" value="DUF218"/>
    <property type="match status" value="1"/>
</dbReference>
<dbReference type="AlphaFoldDB" id="A0A437R321"/>
<comment type="caution">
    <text evidence="3">The sequence shown here is derived from an EMBL/GenBank/DDBJ whole genome shotgun (WGS) entry which is preliminary data.</text>
</comment>
<dbReference type="EMBL" id="SACS01000002">
    <property type="protein sequence ID" value="RVU41122.1"/>
    <property type="molecule type" value="Genomic_DNA"/>
</dbReference>
<feature type="transmembrane region" description="Helical" evidence="1">
    <location>
        <begin position="26"/>
        <end position="43"/>
    </location>
</feature>
<dbReference type="InterPro" id="IPR051599">
    <property type="entry name" value="Cell_Envelope_Assoc"/>
</dbReference>
<dbReference type="GO" id="GO:0005886">
    <property type="term" value="C:plasma membrane"/>
    <property type="evidence" value="ECO:0007669"/>
    <property type="project" value="TreeGrafter"/>
</dbReference>
<dbReference type="PANTHER" id="PTHR30336:SF4">
    <property type="entry name" value="ENVELOPE BIOGENESIS FACTOR ELYC"/>
    <property type="match status" value="1"/>
</dbReference>